<protein>
    <recommendedName>
        <fullName evidence="3">RRM domain-containing protein</fullName>
    </recommendedName>
</protein>
<keyword evidence="5" id="KW-1185">Reference proteome</keyword>
<dbReference type="Pfam" id="PF00076">
    <property type="entry name" value="RRM_1"/>
    <property type="match status" value="1"/>
</dbReference>
<evidence type="ECO:0000313" key="4">
    <source>
        <dbReference type="EMBL" id="KAG8173138.1"/>
    </source>
</evidence>
<evidence type="ECO:0000313" key="5">
    <source>
        <dbReference type="Proteomes" id="UP000827092"/>
    </source>
</evidence>
<evidence type="ECO:0000259" key="3">
    <source>
        <dbReference type="PROSITE" id="PS50102"/>
    </source>
</evidence>
<dbReference type="SMART" id="SM00360">
    <property type="entry name" value="RRM"/>
    <property type="match status" value="1"/>
</dbReference>
<gene>
    <name evidence="4" type="ORF">JTE90_001990</name>
</gene>
<organism evidence="4 5">
    <name type="scientific">Oedothorax gibbosus</name>
    <dbReference type="NCBI Taxonomy" id="931172"/>
    <lineage>
        <taxon>Eukaryota</taxon>
        <taxon>Metazoa</taxon>
        <taxon>Ecdysozoa</taxon>
        <taxon>Arthropoda</taxon>
        <taxon>Chelicerata</taxon>
        <taxon>Arachnida</taxon>
        <taxon>Araneae</taxon>
        <taxon>Araneomorphae</taxon>
        <taxon>Entelegynae</taxon>
        <taxon>Araneoidea</taxon>
        <taxon>Linyphiidae</taxon>
        <taxon>Erigoninae</taxon>
        <taxon>Oedothorax</taxon>
    </lineage>
</organism>
<dbReference type="EMBL" id="JAFNEN010002035">
    <property type="protein sequence ID" value="KAG8173138.1"/>
    <property type="molecule type" value="Genomic_DNA"/>
</dbReference>
<dbReference type="Gene3D" id="3.30.70.330">
    <property type="match status" value="1"/>
</dbReference>
<evidence type="ECO:0000256" key="2">
    <source>
        <dbReference type="PROSITE-ProRule" id="PRU00176"/>
    </source>
</evidence>
<sequence length="139" mass="15764">MFAVLHSTPPLLHLFDLLAPRVHRSSESSHSSSIILQDDFDMVMSRTTPNNRTVYVGGLKSYVTENEIQSNFSQYGDIEEVNLLHNYGFIRFTTKVSAALAICACDQHTIYEGAARCDWAHRQQDDPPQPLEVREINIL</sequence>
<dbReference type="InterPro" id="IPR035979">
    <property type="entry name" value="RBD_domain_sf"/>
</dbReference>
<dbReference type="InterPro" id="IPR000504">
    <property type="entry name" value="RRM_dom"/>
</dbReference>
<dbReference type="GO" id="GO:0003723">
    <property type="term" value="F:RNA binding"/>
    <property type="evidence" value="ECO:0007669"/>
    <property type="project" value="UniProtKB-UniRule"/>
</dbReference>
<reference evidence="4 5" key="1">
    <citation type="journal article" date="2022" name="Nat. Ecol. Evol.">
        <title>A masculinizing supergene underlies an exaggerated male reproductive morph in a spider.</title>
        <authorList>
            <person name="Hendrickx F."/>
            <person name="De Corte Z."/>
            <person name="Sonet G."/>
            <person name="Van Belleghem S.M."/>
            <person name="Kostlbacher S."/>
            <person name="Vangestel C."/>
        </authorList>
    </citation>
    <scope>NUCLEOTIDE SEQUENCE [LARGE SCALE GENOMIC DNA]</scope>
    <source>
        <strain evidence="4">W744_W776</strain>
    </source>
</reference>
<accession>A0AAV6TN10</accession>
<dbReference type="PROSITE" id="PS50102">
    <property type="entry name" value="RRM"/>
    <property type="match status" value="1"/>
</dbReference>
<feature type="domain" description="RRM" evidence="3">
    <location>
        <begin position="52"/>
        <end position="122"/>
    </location>
</feature>
<dbReference type="Proteomes" id="UP000827092">
    <property type="component" value="Unassembled WGS sequence"/>
</dbReference>
<name>A0AAV6TN10_9ARAC</name>
<keyword evidence="1 2" id="KW-0694">RNA-binding</keyword>
<dbReference type="AlphaFoldDB" id="A0AAV6TN10"/>
<dbReference type="SUPFAM" id="SSF54928">
    <property type="entry name" value="RNA-binding domain, RBD"/>
    <property type="match status" value="1"/>
</dbReference>
<evidence type="ECO:0000256" key="1">
    <source>
        <dbReference type="ARBA" id="ARBA00022884"/>
    </source>
</evidence>
<dbReference type="PANTHER" id="PTHR48038:SF1">
    <property type="entry name" value="RIBONUCLEOPROTEIN RB97D"/>
    <property type="match status" value="1"/>
</dbReference>
<dbReference type="PANTHER" id="PTHR48038">
    <property type="entry name" value="RIBONUCLEOPROTEIN RB97D"/>
    <property type="match status" value="1"/>
</dbReference>
<comment type="caution">
    <text evidence="4">The sequence shown here is derived from an EMBL/GenBank/DDBJ whole genome shotgun (WGS) entry which is preliminary data.</text>
</comment>
<proteinExistence type="predicted"/>
<dbReference type="InterPro" id="IPR012677">
    <property type="entry name" value="Nucleotide-bd_a/b_plait_sf"/>
</dbReference>